<reference evidence="2" key="1">
    <citation type="submission" date="2023-02" db="EMBL/GenBank/DDBJ databases">
        <authorList>
            <person name="Palmer J.M."/>
        </authorList>
    </citation>
    <scope>NUCLEOTIDE SEQUENCE</scope>
    <source>
        <strain evidence="2">FW57</strain>
    </source>
</reference>
<proteinExistence type="predicted"/>
<gene>
    <name evidence="2" type="ORF">NEMBOFW57_004614</name>
</gene>
<name>A0AAD4F7G5_9PEZI</name>
<dbReference type="AlphaFoldDB" id="A0AAD4F7G5"/>
<organism evidence="2 3">
    <name type="scientific">Staphylotrichum longicolle</name>
    <dbReference type="NCBI Taxonomy" id="669026"/>
    <lineage>
        <taxon>Eukaryota</taxon>
        <taxon>Fungi</taxon>
        <taxon>Dikarya</taxon>
        <taxon>Ascomycota</taxon>
        <taxon>Pezizomycotina</taxon>
        <taxon>Sordariomycetes</taxon>
        <taxon>Sordariomycetidae</taxon>
        <taxon>Sordariales</taxon>
        <taxon>Chaetomiaceae</taxon>
        <taxon>Staphylotrichum</taxon>
    </lineage>
</organism>
<feature type="chain" id="PRO_5042174141" description="AA1-like domain-containing protein" evidence="1">
    <location>
        <begin position="19"/>
        <end position="434"/>
    </location>
</feature>
<evidence type="ECO:0008006" key="4">
    <source>
        <dbReference type="Google" id="ProtNLM"/>
    </source>
</evidence>
<evidence type="ECO:0000313" key="3">
    <source>
        <dbReference type="Proteomes" id="UP001197093"/>
    </source>
</evidence>
<accession>A0AAD4F7G5</accession>
<dbReference type="EMBL" id="JAHCVI010000001">
    <property type="protein sequence ID" value="KAG7294539.1"/>
    <property type="molecule type" value="Genomic_DNA"/>
</dbReference>
<comment type="caution">
    <text evidence="2">The sequence shown here is derived from an EMBL/GenBank/DDBJ whole genome shotgun (WGS) entry which is preliminary data.</text>
</comment>
<sequence>MAVRLFLLAASAAVLASAQGVSPGCTAKSFSYPSWIIQDVKHTPQNVTFSISNRVTDYEANLACQYTKTGLNACSIQGTPAANDTLQVSVLREDPRLYIVKQSWECNDRGKLLTFTAQGNASAAKNYTSPLLVRGSLTSPVAITPEYPDGPTGHNSPGCTAKSEKPSWVLTAIHYTDEPGDGVTSTPFKNFNAIVTNPANGYQASCIPGGGNFGDPNNLSRLTCAGVEFQSSSVGSYPISTTASFDPETLAFSLNQTWYCDDTDAAKPLKIIATGNTTLSLTCNTETTATNQTNQYCSNLAPSIPLSGTLGTVTTLHPYSLTDPVPSSRGDGCTLTSIFNPRWQFSDFQINGGSVTFEVILTAADRGFQYPIPIYQGAAVKGGEAGWYECEIGADGGNGLPLWPYKCSFRYEAEGKGLELRAEWECRDLDEGHP</sequence>
<evidence type="ECO:0000256" key="1">
    <source>
        <dbReference type="SAM" id="SignalP"/>
    </source>
</evidence>
<evidence type="ECO:0000313" key="2">
    <source>
        <dbReference type="EMBL" id="KAG7294539.1"/>
    </source>
</evidence>
<dbReference type="Proteomes" id="UP001197093">
    <property type="component" value="Unassembled WGS sequence"/>
</dbReference>
<protein>
    <recommendedName>
        <fullName evidence="4">AA1-like domain-containing protein</fullName>
    </recommendedName>
</protein>
<keyword evidence="3" id="KW-1185">Reference proteome</keyword>
<keyword evidence="1" id="KW-0732">Signal</keyword>
<feature type="signal peptide" evidence="1">
    <location>
        <begin position="1"/>
        <end position="18"/>
    </location>
</feature>